<protein>
    <submittedName>
        <fullName evidence="1">Uncharacterized protein</fullName>
    </submittedName>
</protein>
<sequence>MWARDRGKPWYNDCRALVGALALSCAGITVRSVHRVVENAQGFKGALARSEPLFYLLDTLPLWLAISVYAPFWPGRLMRPPSEDFGLVAMQPEDEDK</sequence>
<evidence type="ECO:0000313" key="1">
    <source>
        <dbReference type="EMBL" id="KAI0063779.1"/>
    </source>
</evidence>
<gene>
    <name evidence="1" type="ORF">BV25DRAFT_1914862</name>
</gene>
<dbReference type="EMBL" id="MU277201">
    <property type="protein sequence ID" value="KAI0063779.1"/>
    <property type="molecule type" value="Genomic_DNA"/>
</dbReference>
<comment type="caution">
    <text evidence="1">The sequence shown here is derived from an EMBL/GenBank/DDBJ whole genome shotgun (WGS) entry which is preliminary data.</text>
</comment>
<organism evidence="1 2">
    <name type="scientific">Artomyces pyxidatus</name>
    <dbReference type="NCBI Taxonomy" id="48021"/>
    <lineage>
        <taxon>Eukaryota</taxon>
        <taxon>Fungi</taxon>
        <taxon>Dikarya</taxon>
        <taxon>Basidiomycota</taxon>
        <taxon>Agaricomycotina</taxon>
        <taxon>Agaricomycetes</taxon>
        <taxon>Russulales</taxon>
        <taxon>Auriscalpiaceae</taxon>
        <taxon>Artomyces</taxon>
    </lineage>
</organism>
<evidence type="ECO:0000313" key="2">
    <source>
        <dbReference type="Proteomes" id="UP000814140"/>
    </source>
</evidence>
<reference evidence="1" key="1">
    <citation type="submission" date="2021-03" db="EMBL/GenBank/DDBJ databases">
        <authorList>
            <consortium name="DOE Joint Genome Institute"/>
            <person name="Ahrendt S."/>
            <person name="Looney B.P."/>
            <person name="Miyauchi S."/>
            <person name="Morin E."/>
            <person name="Drula E."/>
            <person name="Courty P.E."/>
            <person name="Chicoki N."/>
            <person name="Fauchery L."/>
            <person name="Kohler A."/>
            <person name="Kuo A."/>
            <person name="Labutti K."/>
            <person name="Pangilinan J."/>
            <person name="Lipzen A."/>
            <person name="Riley R."/>
            <person name="Andreopoulos W."/>
            <person name="He G."/>
            <person name="Johnson J."/>
            <person name="Barry K.W."/>
            <person name="Grigoriev I.V."/>
            <person name="Nagy L."/>
            <person name="Hibbett D."/>
            <person name="Henrissat B."/>
            <person name="Matheny P.B."/>
            <person name="Labbe J."/>
            <person name="Martin F."/>
        </authorList>
    </citation>
    <scope>NUCLEOTIDE SEQUENCE</scope>
    <source>
        <strain evidence="1">HHB10654</strain>
    </source>
</reference>
<reference evidence="1" key="2">
    <citation type="journal article" date="2022" name="New Phytol.">
        <title>Evolutionary transition to the ectomycorrhizal habit in the genomes of a hyperdiverse lineage of mushroom-forming fungi.</title>
        <authorList>
            <person name="Looney B."/>
            <person name="Miyauchi S."/>
            <person name="Morin E."/>
            <person name="Drula E."/>
            <person name="Courty P.E."/>
            <person name="Kohler A."/>
            <person name="Kuo A."/>
            <person name="LaButti K."/>
            <person name="Pangilinan J."/>
            <person name="Lipzen A."/>
            <person name="Riley R."/>
            <person name="Andreopoulos W."/>
            <person name="He G."/>
            <person name="Johnson J."/>
            <person name="Nolan M."/>
            <person name="Tritt A."/>
            <person name="Barry K.W."/>
            <person name="Grigoriev I.V."/>
            <person name="Nagy L.G."/>
            <person name="Hibbett D."/>
            <person name="Henrissat B."/>
            <person name="Matheny P.B."/>
            <person name="Labbe J."/>
            <person name="Martin F.M."/>
        </authorList>
    </citation>
    <scope>NUCLEOTIDE SEQUENCE</scope>
    <source>
        <strain evidence="1">HHB10654</strain>
    </source>
</reference>
<accession>A0ACB8T501</accession>
<dbReference type="Proteomes" id="UP000814140">
    <property type="component" value="Unassembled WGS sequence"/>
</dbReference>
<keyword evidence="2" id="KW-1185">Reference proteome</keyword>
<proteinExistence type="predicted"/>
<name>A0ACB8T501_9AGAM</name>